<feature type="DNA-binding region" description="H-T-H motif" evidence="4">
    <location>
        <begin position="32"/>
        <end position="51"/>
    </location>
</feature>
<dbReference type="SUPFAM" id="SSF46689">
    <property type="entry name" value="Homeodomain-like"/>
    <property type="match status" value="1"/>
</dbReference>
<dbReference type="GO" id="GO:0003700">
    <property type="term" value="F:DNA-binding transcription factor activity"/>
    <property type="evidence" value="ECO:0007669"/>
    <property type="project" value="TreeGrafter"/>
</dbReference>
<dbReference type="RefSeq" id="WP_203662784.1">
    <property type="nucleotide sequence ID" value="NZ_BAAAZM010000004.1"/>
</dbReference>
<dbReference type="EMBL" id="BOMB01000033">
    <property type="protein sequence ID" value="GID14827.1"/>
    <property type="molecule type" value="Genomic_DNA"/>
</dbReference>
<evidence type="ECO:0000256" key="1">
    <source>
        <dbReference type="ARBA" id="ARBA00023015"/>
    </source>
</evidence>
<dbReference type="Pfam" id="PF00440">
    <property type="entry name" value="TetR_N"/>
    <property type="match status" value="1"/>
</dbReference>
<dbReference type="SUPFAM" id="SSF48498">
    <property type="entry name" value="Tetracyclin repressor-like, C-terminal domain"/>
    <property type="match status" value="1"/>
</dbReference>
<keyword evidence="7" id="KW-1185">Reference proteome</keyword>
<dbReference type="InterPro" id="IPR036271">
    <property type="entry name" value="Tet_transcr_reg_TetR-rel_C_sf"/>
</dbReference>
<dbReference type="InterPro" id="IPR001647">
    <property type="entry name" value="HTH_TetR"/>
</dbReference>
<gene>
    <name evidence="6" type="ORF">Aru02nite_57160</name>
</gene>
<accession>A0A8J3NF45</accession>
<dbReference type="PROSITE" id="PS50977">
    <property type="entry name" value="HTH_TETR_2"/>
    <property type="match status" value="1"/>
</dbReference>
<dbReference type="Pfam" id="PF21597">
    <property type="entry name" value="TetR_C_43"/>
    <property type="match status" value="1"/>
</dbReference>
<reference evidence="6" key="1">
    <citation type="submission" date="2021-01" db="EMBL/GenBank/DDBJ databases">
        <title>Whole genome shotgun sequence of Actinocatenispora rupis NBRC 107355.</title>
        <authorList>
            <person name="Komaki H."/>
            <person name="Tamura T."/>
        </authorList>
    </citation>
    <scope>NUCLEOTIDE SEQUENCE</scope>
    <source>
        <strain evidence="6">NBRC 107355</strain>
    </source>
</reference>
<dbReference type="PANTHER" id="PTHR30055">
    <property type="entry name" value="HTH-TYPE TRANSCRIPTIONAL REGULATOR RUTR"/>
    <property type="match status" value="1"/>
</dbReference>
<comment type="caution">
    <text evidence="6">The sequence shown here is derived from an EMBL/GenBank/DDBJ whole genome shotgun (WGS) entry which is preliminary data.</text>
</comment>
<protein>
    <submittedName>
        <fullName evidence="6">TetR family transcriptional regulator</fullName>
    </submittedName>
</protein>
<evidence type="ECO:0000256" key="2">
    <source>
        <dbReference type="ARBA" id="ARBA00023125"/>
    </source>
</evidence>
<dbReference type="InterPro" id="IPR050109">
    <property type="entry name" value="HTH-type_TetR-like_transc_reg"/>
</dbReference>
<sequence length="189" mass="20415">MTESKRADARRNRDQVIAVAREAFAEYGTATSLREVARRAGVGIGTLYRHFPTREALLEAVLADRFEKLRRDALDLADADDPRAALGQWLGQLAAGSGTYRGLPESVLTALRDKESRLHAACDAMRSAGGDLVRRAQDAGVVRQEVVVEDLLAAAAGIAWAGERAEDPTALVDRLLDYLMAGVATRPTT</sequence>
<evidence type="ECO:0000259" key="5">
    <source>
        <dbReference type="PROSITE" id="PS50977"/>
    </source>
</evidence>
<dbReference type="GO" id="GO:0000976">
    <property type="term" value="F:transcription cis-regulatory region binding"/>
    <property type="evidence" value="ECO:0007669"/>
    <property type="project" value="TreeGrafter"/>
</dbReference>
<dbReference type="Gene3D" id="1.10.357.10">
    <property type="entry name" value="Tetracycline Repressor, domain 2"/>
    <property type="match status" value="1"/>
</dbReference>
<dbReference type="InterPro" id="IPR049445">
    <property type="entry name" value="TetR_SbtR-like_C"/>
</dbReference>
<keyword evidence="1" id="KW-0805">Transcription regulation</keyword>
<evidence type="ECO:0000313" key="6">
    <source>
        <dbReference type="EMBL" id="GID14827.1"/>
    </source>
</evidence>
<dbReference type="AlphaFoldDB" id="A0A8J3NF45"/>
<dbReference type="InterPro" id="IPR009057">
    <property type="entry name" value="Homeodomain-like_sf"/>
</dbReference>
<name>A0A8J3NF45_9ACTN</name>
<feature type="domain" description="HTH tetR-type" evidence="5">
    <location>
        <begin position="10"/>
        <end position="69"/>
    </location>
</feature>
<dbReference type="PRINTS" id="PR00455">
    <property type="entry name" value="HTHTETR"/>
</dbReference>
<keyword evidence="2 4" id="KW-0238">DNA-binding</keyword>
<evidence type="ECO:0000256" key="4">
    <source>
        <dbReference type="PROSITE-ProRule" id="PRU00335"/>
    </source>
</evidence>
<dbReference type="Proteomes" id="UP000612808">
    <property type="component" value="Unassembled WGS sequence"/>
</dbReference>
<organism evidence="6 7">
    <name type="scientific">Actinocatenispora rupis</name>
    <dbReference type="NCBI Taxonomy" id="519421"/>
    <lineage>
        <taxon>Bacteria</taxon>
        <taxon>Bacillati</taxon>
        <taxon>Actinomycetota</taxon>
        <taxon>Actinomycetes</taxon>
        <taxon>Micromonosporales</taxon>
        <taxon>Micromonosporaceae</taxon>
        <taxon>Actinocatenispora</taxon>
    </lineage>
</organism>
<proteinExistence type="predicted"/>
<evidence type="ECO:0000313" key="7">
    <source>
        <dbReference type="Proteomes" id="UP000612808"/>
    </source>
</evidence>
<keyword evidence="3" id="KW-0804">Transcription</keyword>
<evidence type="ECO:0000256" key="3">
    <source>
        <dbReference type="ARBA" id="ARBA00023163"/>
    </source>
</evidence>
<dbReference type="PANTHER" id="PTHR30055:SF234">
    <property type="entry name" value="HTH-TYPE TRANSCRIPTIONAL REGULATOR BETI"/>
    <property type="match status" value="1"/>
</dbReference>